<feature type="transmembrane region" description="Helical" evidence="1">
    <location>
        <begin position="97"/>
        <end position="122"/>
    </location>
</feature>
<proteinExistence type="predicted"/>
<name>A0A2T4SV83_STAGA</name>
<feature type="transmembrane region" description="Helical" evidence="1">
    <location>
        <begin position="31"/>
        <end position="53"/>
    </location>
</feature>
<keyword evidence="1" id="KW-0812">Transmembrane</keyword>
<dbReference type="RefSeq" id="WP_107527689.1">
    <property type="nucleotide sequence ID" value="NZ_CP069082.1"/>
</dbReference>
<keyword evidence="1" id="KW-0472">Membrane</keyword>
<dbReference type="InterPro" id="IPR025007">
    <property type="entry name" value="DUF3899"/>
</dbReference>
<sequence>MRQKQTLLIWLLLTPLISLILWLFGTHHFTHFVNILFYIATILTIILFVLIVVQEGILDPTSYGFRRLKYQLSNKKKRQALDEDEFFKPKQVKREQYIVETWVISGFIINLIYFILSIILAFTI</sequence>
<reference evidence="3 4" key="1">
    <citation type="journal article" date="2016" name="Front. Microbiol.">
        <title>Comprehensive Phylogenetic Analysis of Bovine Non-aureus Staphylococci Species Based on Whole-Genome Sequencing.</title>
        <authorList>
            <person name="Naushad S."/>
            <person name="Barkema H.W."/>
            <person name="Luby C."/>
            <person name="Condas L.A."/>
            <person name="Nobrega D.B."/>
            <person name="Carson D.A."/>
            <person name="De Buck J."/>
        </authorList>
    </citation>
    <scope>NUCLEOTIDE SEQUENCE [LARGE SCALE GENOMIC DNA]</scope>
    <source>
        <strain evidence="3 4">SNUC 1388</strain>
    </source>
</reference>
<keyword evidence="1" id="KW-1133">Transmembrane helix</keyword>
<dbReference type="AlphaFoldDB" id="A0A2T4SV83"/>
<organism evidence="3 4">
    <name type="scientific">Staphylococcus gallinarum</name>
    <dbReference type="NCBI Taxonomy" id="1293"/>
    <lineage>
        <taxon>Bacteria</taxon>
        <taxon>Bacillati</taxon>
        <taxon>Bacillota</taxon>
        <taxon>Bacilli</taxon>
        <taxon>Bacillales</taxon>
        <taxon>Staphylococcaceae</taxon>
        <taxon>Staphylococcus</taxon>
    </lineage>
</organism>
<protein>
    <submittedName>
        <fullName evidence="3">DUF3899 domain-containing protein</fullName>
    </submittedName>
</protein>
<dbReference type="EMBL" id="QXRZ01000006">
    <property type="protein sequence ID" value="RIL42099.1"/>
    <property type="molecule type" value="Genomic_DNA"/>
</dbReference>
<feature type="domain" description="DUF3899" evidence="2">
    <location>
        <begin position="33"/>
        <end position="121"/>
    </location>
</feature>
<dbReference type="GeneID" id="93845705"/>
<evidence type="ECO:0000259" key="2">
    <source>
        <dbReference type="Pfam" id="PF13038"/>
    </source>
</evidence>
<evidence type="ECO:0000256" key="1">
    <source>
        <dbReference type="SAM" id="Phobius"/>
    </source>
</evidence>
<evidence type="ECO:0000313" key="4">
    <source>
        <dbReference type="Proteomes" id="UP000283576"/>
    </source>
</evidence>
<dbReference type="Pfam" id="PF13038">
    <property type="entry name" value="DUF3899"/>
    <property type="match status" value="1"/>
</dbReference>
<accession>A0A2T4SV83</accession>
<evidence type="ECO:0000313" key="3">
    <source>
        <dbReference type="EMBL" id="RIL42099.1"/>
    </source>
</evidence>
<gene>
    <name evidence="3" type="ORF">BUZ01_09990</name>
</gene>
<feature type="transmembrane region" description="Helical" evidence="1">
    <location>
        <begin position="7"/>
        <end position="25"/>
    </location>
</feature>
<dbReference type="Proteomes" id="UP000283576">
    <property type="component" value="Unassembled WGS sequence"/>
</dbReference>
<comment type="caution">
    <text evidence="3">The sequence shown here is derived from an EMBL/GenBank/DDBJ whole genome shotgun (WGS) entry which is preliminary data.</text>
</comment>